<protein>
    <submittedName>
        <fullName evidence="1">Uncharacterized protein</fullName>
    </submittedName>
</protein>
<dbReference type="RefSeq" id="WP_338146449.1">
    <property type="nucleotide sequence ID" value="NZ_JAAEDJ010000101.1"/>
</dbReference>
<gene>
    <name evidence="1" type="ORF">FHS88_001333</name>
</gene>
<proteinExistence type="predicted"/>
<name>A0A840XKZ6_9PROT</name>
<accession>A0A840XKZ6</accession>
<dbReference type="AlphaFoldDB" id="A0A840XKZ6"/>
<reference evidence="1 2" key="1">
    <citation type="submission" date="2020-08" db="EMBL/GenBank/DDBJ databases">
        <title>Genomic Encyclopedia of Type Strains, Phase IV (KMG-IV): sequencing the most valuable type-strain genomes for metagenomic binning, comparative biology and taxonomic classification.</title>
        <authorList>
            <person name="Goeker M."/>
        </authorList>
    </citation>
    <scope>NUCLEOTIDE SEQUENCE [LARGE SCALE GENOMIC DNA]</scope>
    <source>
        <strain evidence="1 2">DSM 25895</strain>
    </source>
</reference>
<organism evidence="1 2">
    <name type="scientific">Neoroseomonas alkaliterrae</name>
    <dbReference type="NCBI Taxonomy" id="1452450"/>
    <lineage>
        <taxon>Bacteria</taxon>
        <taxon>Pseudomonadati</taxon>
        <taxon>Pseudomonadota</taxon>
        <taxon>Alphaproteobacteria</taxon>
        <taxon>Acetobacterales</taxon>
        <taxon>Acetobacteraceae</taxon>
        <taxon>Neoroseomonas</taxon>
    </lineage>
</organism>
<dbReference type="Proteomes" id="UP000562254">
    <property type="component" value="Unassembled WGS sequence"/>
</dbReference>
<sequence>MTERRDVSIRGPDLRSAMDVVAEEYLRFLRGGPEPATGDDTKAFAAHHAACRAALAHLEHLIKLARAMGSTGAEVEEAAVVLVEAREAIAAFKEEDLDGEEEQC</sequence>
<keyword evidence="2" id="KW-1185">Reference proteome</keyword>
<comment type="caution">
    <text evidence="1">The sequence shown here is derived from an EMBL/GenBank/DDBJ whole genome shotgun (WGS) entry which is preliminary data.</text>
</comment>
<evidence type="ECO:0000313" key="2">
    <source>
        <dbReference type="Proteomes" id="UP000562254"/>
    </source>
</evidence>
<dbReference type="EMBL" id="JACIJE010000003">
    <property type="protein sequence ID" value="MBB5689208.1"/>
    <property type="molecule type" value="Genomic_DNA"/>
</dbReference>
<evidence type="ECO:0000313" key="1">
    <source>
        <dbReference type="EMBL" id="MBB5689208.1"/>
    </source>
</evidence>